<dbReference type="SUPFAM" id="SSF51735">
    <property type="entry name" value="NAD(P)-binding Rossmann-fold domains"/>
    <property type="match status" value="1"/>
</dbReference>
<comment type="caution">
    <text evidence="2">The sequence shown here is derived from an EMBL/GenBank/DDBJ whole genome shotgun (WGS) entry which is preliminary data.</text>
</comment>
<evidence type="ECO:0000313" key="2">
    <source>
        <dbReference type="EMBL" id="MDN2481561.1"/>
    </source>
</evidence>
<organism evidence="2 3">
    <name type="scientific">Vibrio agarivorans</name>
    <dbReference type="NCBI Taxonomy" id="153622"/>
    <lineage>
        <taxon>Bacteria</taxon>
        <taxon>Pseudomonadati</taxon>
        <taxon>Pseudomonadota</taxon>
        <taxon>Gammaproteobacteria</taxon>
        <taxon>Vibrionales</taxon>
        <taxon>Vibrionaceae</taxon>
        <taxon>Vibrio</taxon>
    </lineage>
</organism>
<dbReference type="InterPro" id="IPR051604">
    <property type="entry name" value="Ergot_Alk_Oxidoreductase"/>
</dbReference>
<accession>A0ABT7Y0M9</accession>
<evidence type="ECO:0000259" key="1">
    <source>
        <dbReference type="Pfam" id="PF01370"/>
    </source>
</evidence>
<dbReference type="PANTHER" id="PTHR43162:SF1">
    <property type="entry name" value="PRESTALK A DIFFERENTIATION PROTEIN A"/>
    <property type="match status" value="1"/>
</dbReference>
<dbReference type="Gene3D" id="3.40.50.720">
    <property type="entry name" value="NAD(P)-binding Rossmann-like Domain"/>
    <property type="match status" value="1"/>
</dbReference>
<proteinExistence type="predicted"/>
<name>A0ABT7Y0M9_9VIBR</name>
<dbReference type="Pfam" id="PF01370">
    <property type="entry name" value="Epimerase"/>
    <property type="match status" value="1"/>
</dbReference>
<dbReference type="InterPro" id="IPR036291">
    <property type="entry name" value="NAD(P)-bd_dom_sf"/>
</dbReference>
<sequence length="271" mass="29925">MIIGGGWLGLPLGHFLHTNGHDVLVTKTSKKGCDDLAKGGLHTLHLELGTSLSTQSENHLRDFQPDVIVGCFPPGLRSDTPSRYVENWRQVSELAVMHDVGKIIMVSTSGVYPSIAEDMVETRQIGGKNLDEKTQLLLSAEQQVIKSQVPYTILRCSGLIGPNRHPARFAKRLKSISDQAPANMVHLDDVIAVIEFVLTSGDNEIYNVTTPETVSKYQFYQRATKHYHEPIALPAPSHTQDKRIVATKLIAAGFKFKYSHIFNALDAIGTM</sequence>
<dbReference type="InterPro" id="IPR001509">
    <property type="entry name" value="Epimerase_deHydtase"/>
</dbReference>
<gene>
    <name evidence="2" type="ORF">QWJ08_09150</name>
</gene>
<protein>
    <submittedName>
        <fullName evidence="2">NAD-dependent epimerase/dehydratase family protein</fullName>
    </submittedName>
</protein>
<dbReference type="RefSeq" id="WP_289962481.1">
    <property type="nucleotide sequence ID" value="NZ_JAUEOZ010000001.1"/>
</dbReference>
<evidence type="ECO:0000313" key="3">
    <source>
        <dbReference type="Proteomes" id="UP001169719"/>
    </source>
</evidence>
<feature type="domain" description="NAD-dependent epimerase/dehydratase" evidence="1">
    <location>
        <begin position="2"/>
        <end position="208"/>
    </location>
</feature>
<keyword evidence="3" id="KW-1185">Reference proteome</keyword>
<reference evidence="2" key="1">
    <citation type="submission" date="2024-05" db="EMBL/GenBank/DDBJ databases">
        <title>Genome Sequences of Four Agar- Degrading Marine Bacteria.</title>
        <authorList>
            <person name="Phillips E.K."/>
            <person name="Shaffer J.C."/>
            <person name="Henson M.W."/>
            <person name="Temperton B."/>
            <person name="Thrash C.J."/>
            <person name="Martin M.O."/>
        </authorList>
    </citation>
    <scope>NUCLEOTIDE SEQUENCE</scope>
    <source>
        <strain evidence="2">EKP203</strain>
    </source>
</reference>
<dbReference type="Proteomes" id="UP001169719">
    <property type="component" value="Unassembled WGS sequence"/>
</dbReference>
<dbReference type="EMBL" id="JAUEOZ010000001">
    <property type="protein sequence ID" value="MDN2481561.1"/>
    <property type="molecule type" value="Genomic_DNA"/>
</dbReference>
<dbReference type="PANTHER" id="PTHR43162">
    <property type="match status" value="1"/>
</dbReference>